<dbReference type="WBParaSite" id="ACRNAN_scaffold3574.g7519.t1">
    <property type="protein sequence ID" value="ACRNAN_scaffold3574.g7519.t1"/>
    <property type="gene ID" value="ACRNAN_scaffold3574.g7519"/>
</dbReference>
<dbReference type="PANTHER" id="PTHR48067:SF1">
    <property type="entry name" value="GPI-ANCHOR TRANSAMIDASE"/>
    <property type="match status" value="1"/>
</dbReference>
<dbReference type="InterPro" id="IPR001096">
    <property type="entry name" value="Peptidase_C13"/>
</dbReference>
<proteinExistence type="inferred from homology"/>
<dbReference type="GO" id="GO:0003923">
    <property type="term" value="F:GPI-anchor transamidase activity"/>
    <property type="evidence" value="ECO:0007669"/>
    <property type="project" value="InterPro"/>
</dbReference>
<reference evidence="6" key="1">
    <citation type="submission" date="2022-11" db="UniProtKB">
        <authorList>
            <consortium name="WormBaseParasite"/>
        </authorList>
    </citation>
    <scope>IDENTIFICATION</scope>
</reference>
<comment type="similarity">
    <text evidence="2">Belongs to the peptidase C13 family.</text>
</comment>
<dbReference type="InterPro" id="IPR028361">
    <property type="entry name" value="GPI_transamidase"/>
</dbReference>
<dbReference type="Proteomes" id="UP000887540">
    <property type="component" value="Unplaced"/>
</dbReference>
<keyword evidence="4" id="KW-0732">Signal</keyword>
<organism evidence="5 6">
    <name type="scientific">Acrobeloides nanus</name>
    <dbReference type="NCBI Taxonomy" id="290746"/>
    <lineage>
        <taxon>Eukaryota</taxon>
        <taxon>Metazoa</taxon>
        <taxon>Ecdysozoa</taxon>
        <taxon>Nematoda</taxon>
        <taxon>Chromadorea</taxon>
        <taxon>Rhabditida</taxon>
        <taxon>Tylenchina</taxon>
        <taxon>Cephalobomorpha</taxon>
        <taxon>Cephaloboidea</taxon>
        <taxon>Cephalobidae</taxon>
        <taxon>Acrobeloides</taxon>
    </lineage>
</organism>
<accession>A0A914DT62</accession>
<dbReference type="GO" id="GO:0042765">
    <property type="term" value="C:GPI-anchor transamidase complex"/>
    <property type="evidence" value="ECO:0007669"/>
    <property type="project" value="InterPro"/>
</dbReference>
<dbReference type="GO" id="GO:0006508">
    <property type="term" value="P:proteolysis"/>
    <property type="evidence" value="ECO:0007669"/>
    <property type="project" value="InterPro"/>
</dbReference>
<dbReference type="GO" id="GO:0006506">
    <property type="term" value="P:GPI anchor biosynthetic process"/>
    <property type="evidence" value="ECO:0007669"/>
    <property type="project" value="UniProtKB-KW"/>
</dbReference>
<evidence type="ECO:0000256" key="3">
    <source>
        <dbReference type="ARBA" id="ARBA00022502"/>
    </source>
</evidence>
<comment type="pathway">
    <text evidence="1">Glycolipid biosynthesis; glycosylphosphatidylinositol-anchor biosynthesis.</text>
</comment>
<evidence type="ECO:0000313" key="5">
    <source>
        <dbReference type="Proteomes" id="UP000887540"/>
    </source>
</evidence>
<evidence type="ECO:0000256" key="2">
    <source>
        <dbReference type="ARBA" id="ARBA00009941"/>
    </source>
</evidence>
<dbReference type="PANTHER" id="PTHR48067">
    <property type="entry name" value="GPI-ANCHOR TRANSAMIDASE"/>
    <property type="match status" value="1"/>
</dbReference>
<evidence type="ECO:0000256" key="1">
    <source>
        <dbReference type="ARBA" id="ARBA00004687"/>
    </source>
</evidence>
<protein>
    <submittedName>
        <fullName evidence="6">GPI-anchor transamidase</fullName>
    </submittedName>
</protein>
<keyword evidence="3" id="KW-0337">GPI-anchor biosynthesis</keyword>
<keyword evidence="5" id="KW-1185">Reference proteome</keyword>
<name>A0A914DT62_9BILA</name>
<dbReference type="Pfam" id="PF01650">
    <property type="entry name" value="Peptidase_C13"/>
    <property type="match status" value="1"/>
</dbReference>
<dbReference type="PRINTS" id="PR00776">
    <property type="entry name" value="HEMOGLOBNASE"/>
</dbReference>
<evidence type="ECO:0000313" key="6">
    <source>
        <dbReference type="WBParaSite" id="ACRNAN_scaffold3574.g7519.t1"/>
    </source>
</evidence>
<evidence type="ECO:0000256" key="4">
    <source>
        <dbReference type="ARBA" id="ARBA00022729"/>
    </source>
</evidence>
<dbReference type="GO" id="GO:0016255">
    <property type="term" value="P:attachment of GPI anchor to protein"/>
    <property type="evidence" value="ECO:0007669"/>
    <property type="project" value="InterPro"/>
</dbReference>
<dbReference type="Gene3D" id="3.40.50.1460">
    <property type="match status" value="1"/>
</dbReference>
<sequence length="227" mass="25923">MDTEVDYRGYEVTAENFVRLITGRVHEATPRNKRLLSDHQSNVLIYLTGHGGDGFLKFQDAQELTSVDLADAIETMYQNNRYKELFVIADTCQSASMYSEIYSPNVLATSSSLVGEDSLSHHVDRSIGVYIIDRYAYYVRKFLEDKVRSLDANVSMADYLASCSKEECISTVGVRTDLYPKPPAQVRVTDFFGARKYIQPLNGDYEFGEEWESLPTGSEERKKKWQF</sequence>
<dbReference type="AlphaFoldDB" id="A0A914DT62"/>